<dbReference type="EMBL" id="CATQJL010000001">
    <property type="protein sequence ID" value="CAJ0590761.1"/>
    <property type="molecule type" value="Genomic_DNA"/>
</dbReference>
<organism evidence="3 4">
    <name type="scientific">Cylicocyclus nassatus</name>
    <name type="common">Nematode worm</name>
    <dbReference type="NCBI Taxonomy" id="53992"/>
    <lineage>
        <taxon>Eukaryota</taxon>
        <taxon>Metazoa</taxon>
        <taxon>Ecdysozoa</taxon>
        <taxon>Nematoda</taxon>
        <taxon>Chromadorea</taxon>
        <taxon>Rhabditida</taxon>
        <taxon>Rhabditina</taxon>
        <taxon>Rhabditomorpha</taxon>
        <taxon>Strongyloidea</taxon>
        <taxon>Strongylidae</taxon>
        <taxon>Cylicocyclus</taxon>
    </lineage>
</organism>
<evidence type="ECO:0000256" key="2">
    <source>
        <dbReference type="SAM" id="SignalP"/>
    </source>
</evidence>
<dbReference type="Proteomes" id="UP001176961">
    <property type="component" value="Unassembled WGS sequence"/>
</dbReference>
<comment type="caution">
    <text evidence="3">The sequence shown here is derived from an EMBL/GenBank/DDBJ whole genome shotgun (WGS) entry which is preliminary data.</text>
</comment>
<reference evidence="3" key="1">
    <citation type="submission" date="2023-07" db="EMBL/GenBank/DDBJ databases">
        <authorList>
            <consortium name="CYATHOMIX"/>
        </authorList>
    </citation>
    <scope>NUCLEOTIDE SEQUENCE</scope>
    <source>
        <strain evidence="3">N/A</strain>
    </source>
</reference>
<evidence type="ECO:0000256" key="1">
    <source>
        <dbReference type="SAM" id="MobiDB-lite"/>
    </source>
</evidence>
<sequence>MQFKVLIFVLAIILGLAAITEAKPPRGHGPARGGKHGPSHGPARGGPGRHGRGGPSRGPGKAHGRRG</sequence>
<gene>
    <name evidence="3" type="ORF">CYNAS_LOCUS2744</name>
</gene>
<evidence type="ECO:0000313" key="4">
    <source>
        <dbReference type="Proteomes" id="UP001176961"/>
    </source>
</evidence>
<evidence type="ECO:0000313" key="3">
    <source>
        <dbReference type="EMBL" id="CAJ0590761.1"/>
    </source>
</evidence>
<keyword evidence="2" id="KW-0732">Signal</keyword>
<feature type="region of interest" description="Disordered" evidence="1">
    <location>
        <begin position="22"/>
        <end position="67"/>
    </location>
</feature>
<accession>A0AA36DP20</accession>
<protein>
    <submittedName>
        <fullName evidence="3">Uncharacterized protein</fullName>
    </submittedName>
</protein>
<feature type="chain" id="PRO_5041238219" evidence="2">
    <location>
        <begin position="23"/>
        <end position="67"/>
    </location>
</feature>
<dbReference type="AlphaFoldDB" id="A0AA36DP20"/>
<proteinExistence type="predicted"/>
<name>A0AA36DP20_CYLNA</name>
<keyword evidence="4" id="KW-1185">Reference proteome</keyword>
<feature type="signal peptide" evidence="2">
    <location>
        <begin position="1"/>
        <end position="22"/>
    </location>
</feature>